<reference evidence="1" key="1">
    <citation type="submission" date="2022-07" db="EMBL/GenBank/DDBJ databases">
        <title>Genome analysis of Parmales, a sister group of diatoms, reveals the evolutionary specialization of diatoms from phago-mixotrophs to photoautotrophs.</title>
        <authorList>
            <person name="Ban H."/>
            <person name="Sato S."/>
            <person name="Yoshikawa S."/>
            <person name="Kazumasa Y."/>
            <person name="Nakamura Y."/>
            <person name="Ichinomiya M."/>
            <person name="Saitoh K."/>
            <person name="Sato N."/>
            <person name="Blanc-Mathieu R."/>
            <person name="Endo H."/>
            <person name="Kuwata A."/>
            <person name="Ogata H."/>
        </authorList>
    </citation>
    <scope>NUCLEOTIDE SEQUENCE</scope>
</reference>
<organism evidence="1 2">
    <name type="scientific">Triparma retinervis</name>
    <dbReference type="NCBI Taxonomy" id="2557542"/>
    <lineage>
        <taxon>Eukaryota</taxon>
        <taxon>Sar</taxon>
        <taxon>Stramenopiles</taxon>
        <taxon>Ochrophyta</taxon>
        <taxon>Bolidophyceae</taxon>
        <taxon>Parmales</taxon>
        <taxon>Triparmaceae</taxon>
        <taxon>Triparma</taxon>
    </lineage>
</organism>
<accession>A0A9W7A4U8</accession>
<comment type="caution">
    <text evidence="1">The sequence shown here is derived from an EMBL/GenBank/DDBJ whole genome shotgun (WGS) entry which is preliminary data.</text>
</comment>
<evidence type="ECO:0000313" key="2">
    <source>
        <dbReference type="Proteomes" id="UP001165082"/>
    </source>
</evidence>
<dbReference type="Proteomes" id="UP001165082">
    <property type="component" value="Unassembled WGS sequence"/>
</dbReference>
<gene>
    <name evidence="1" type="ORF">TrRE_jg2969</name>
</gene>
<proteinExistence type="predicted"/>
<keyword evidence="2" id="KW-1185">Reference proteome</keyword>
<evidence type="ECO:0000313" key="1">
    <source>
        <dbReference type="EMBL" id="GMH65789.1"/>
    </source>
</evidence>
<protein>
    <submittedName>
        <fullName evidence="1">Uncharacterized protein</fullName>
    </submittedName>
</protein>
<dbReference type="AlphaFoldDB" id="A0A9W7A4U8"/>
<dbReference type="EMBL" id="BRXZ01001223">
    <property type="protein sequence ID" value="GMH65789.1"/>
    <property type="molecule type" value="Genomic_DNA"/>
</dbReference>
<sequence>MSIPYFTSSLLSTPVQHDEEYDEDEEEYYDDNFDLWGESSSTDTASSTSSIADSTLSDIASDFHFPIDYLAHAVCSWGADPPIDVEDRLGDLVNGEQCFALLEAITTLDPAEVDEAFCALNVAELSKSWGVEPGVVFEACVREGLELPFGIRTRLKEEDVDGVQRWVGGGST</sequence>
<dbReference type="OrthoDB" id="44377at2759"/>
<name>A0A9W7A4U8_9STRA</name>